<feature type="transmembrane region" description="Helical" evidence="2">
    <location>
        <begin position="221"/>
        <end position="242"/>
    </location>
</feature>
<keyword evidence="4" id="KW-1185">Reference proteome</keyword>
<gene>
    <name evidence="3" type="ORF">EV356DRAFT_566195</name>
</gene>
<keyword evidence="2" id="KW-0472">Membrane</keyword>
<feature type="compositionally biased region" description="Low complexity" evidence="1">
    <location>
        <begin position="152"/>
        <end position="175"/>
    </location>
</feature>
<name>A0A6A6HBR4_VIRVR</name>
<dbReference type="Proteomes" id="UP000800092">
    <property type="component" value="Unassembled WGS sequence"/>
</dbReference>
<proteinExistence type="predicted"/>
<evidence type="ECO:0000256" key="1">
    <source>
        <dbReference type="SAM" id="MobiDB-lite"/>
    </source>
</evidence>
<feature type="compositionally biased region" description="Low complexity" evidence="1">
    <location>
        <begin position="108"/>
        <end position="142"/>
    </location>
</feature>
<protein>
    <recommendedName>
        <fullName evidence="5">Mid2 domain-containing protein</fullName>
    </recommendedName>
</protein>
<evidence type="ECO:0000313" key="3">
    <source>
        <dbReference type="EMBL" id="KAF2235566.1"/>
    </source>
</evidence>
<keyword evidence="2" id="KW-0812">Transmembrane</keyword>
<dbReference type="AlphaFoldDB" id="A0A6A6HBR4"/>
<sequence>MADGDKASHFIFPHDENQFTVNYNDVLVVSWASSYEDPYLHFWGFIDPSSNDWQLFLNASVNPTGSYTWSFANNVSSIVSWPLAGHFDLGTKAQTGVPNLQAGNIDITSTNGSPTTYTTATSTSSTSSSSTTSTLSSNSSSTAALQSDGLPASTSSSSSSSTALSSSSSGTASSSTSLASGLSNSVVGGASPSTVTAVQTVMASLTSSPTPQSGPSTGTKAGIGVGVTVGVLLVIAAGALFFRRYQRIRSRRFAGGLPWRRKGYPLTNMGPPTEMSGENSIKELPADGQIRELPAESISGKLVSRYR</sequence>
<feature type="region of interest" description="Disordered" evidence="1">
    <location>
        <begin position="103"/>
        <end position="175"/>
    </location>
</feature>
<reference evidence="3" key="1">
    <citation type="journal article" date="2020" name="Stud. Mycol.">
        <title>101 Dothideomycetes genomes: a test case for predicting lifestyles and emergence of pathogens.</title>
        <authorList>
            <person name="Haridas S."/>
            <person name="Albert R."/>
            <person name="Binder M."/>
            <person name="Bloem J."/>
            <person name="Labutti K."/>
            <person name="Salamov A."/>
            <person name="Andreopoulos B."/>
            <person name="Baker S."/>
            <person name="Barry K."/>
            <person name="Bills G."/>
            <person name="Bluhm B."/>
            <person name="Cannon C."/>
            <person name="Castanera R."/>
            <person name="Culley D."/>
            <person name="Daum C."/>
            <person name="Ezra D."/>
            <person name="Gonzalez J."/>
            <person name="Henrissat B."/>
            <person name="Kuo A."/>
            <person name="Liang C."/>
            <person name="Lipzen A."/>
            <person name="Lutzoni F."/>
            <person name="Magnuson J."/>
            <person name="Mondo S."/>
            <person name="Nolan M."/>
            <person name="Ohm R."/>
            <person name="Pangilinan J."/>
            <person name="Park H.-J."/>
            <person name="Ramirez L."/>
            <person name="Alfaro M."/>
            <person name="Sun H."/>
            <person name="Tritt A."/>
            <person name="Yoshinaga Y."/>
            <person name="Zwiers L.-H."/>
            <person name="Turgeon B."/>
            <person name="Goodwin S."/>
            <person name="Spatafora J."/>
            <person name="Crous P."/>
            <person name="Grigoriev I."/>
        </authorList>
    </citation>
    <scope>NUCLEOTIDE SEQUENCE</scope>
    <source>
        <strain evidence="3">Tuck. ex Michener</strain>
    </source>
</reference>
<evidence type="ECO:0000256" key="2">
    <source>
        <dbReference type="SAM" id="Phobius"/>
    </source>
</evidence>
<keyword evidence="2" id="KW-1133">Transmembrane helix</keyword>
<dbReference type="EMBL" id="ML991790">
    <property type="protein sequence ID" value="KAF2235566.1"/>
    <property type="molecule type" value="Genomic_DNA"/>
</dbReference>
<evidence type="ECO:0000313" key="4">
    <source>
        <dbReference type="Proteomes" id="UP000800092"/>
    </source>
</evidence>
<evidence type="ECO:0008006" key="5">
    <source>
        <dbReference type="Google" id="ProtNLM"/>
    </source>
</evidence>
<accession>A0A6A6HBR4</accession>
<organism evidence="3 4">
    <name type="scientific">Viridothelium virens</name>
    <name type="common">Speckled blister lichen</name>
    <name type="synonym">Trypethelium virens</name>
    <dbReference type="NCBI Taxonomy" id="1048519"/>
    <lineage>
        <taxon>Eukaryota</taxon>
        <taxon>Fungi</taxon>
        <taxon>Dikarya</taxon>
        <taxon>Ascomycota</taxon>
        <taxon>Pezizomycotina</taxon>
        <taxon>Dothideomycetes</taxon>
        <taxon>Dothideomycetes incertae sedis</taxon>
        <taxon>Trypetheliales</taxon>
        <taxon>Trypetheliaceae</taxon>
        <taxon>Viridothelium</taxon>
    </lineage>
</organism>